<dbReference type="Proteomes" id="UP000550501">
    <property type="component" value="Unassembled WGS sequence"/>
</dbReference>
<dbReference type="EMBL" id="JACHVU010000005">
    <property type="protein sequence ID" value="MBB2991410.1"/>
    <property type="molecule type" value="Genomic_DNA"/>
</dbReference>
<dbReference type="GO" id="GO:0003677">
    <property type="term" value="F:DNA binding"/>
    <property type="evidence" value="ECO:0007669"/>
    <property type="project" value="InterPro"/>
</dbReference>
<evidence type="ECO:0000313" key="2">
    <source>
        <dbReference type="EMBL" id="MBB2991410.1"/>
    </source>
</evidence>
<dbReference type="Pfam" id="PF13401">
    <property type="entry name" value="AAA_22"/>
    <property type="match status" value="1"/>
</dbReference>
<dbReference type="Pfam" id="PF25873">
    <property type="entry name" value="WHD_MalT"/>
    <property type="match status" value="1"/>
</dbReference>
<evidence type="ECO:0000259" key="1">
    <source>
        <dbReference type="PROSITE" id="PS50043"/>
    </source>
</evidence>
<accession>A0A839Q5R8</accession>
<dbReference type="SUPFAM" id="SSF52540">
    <property type="entry name" value="P-loop containing nucleoside triphosphate hydrolases"/>
    <property type="match status" value="1"/>
</dbReference>
<dbReference type="InterPro" id="IPR059106">
    <property type="entry name" value="WHD_MalT"/>
</dbReference>
<dbReference type="SMART" id="SM00421">
    <property type="entry name" value="HTH_LUXR"/>
    <property type="match status" value="1"/>
</dbReference>
<dbReference type="Pfam" id="PF00196">
    <property type="entry name" value="GerE"/>
    <property type="match status" value="1"/>
</dbReference>
<dbReference type="Gene3D" id="1.10.10.10">
    <property type="entry name" value="Winged helix-like DNA-binding domain superfamily/Winged helix DNA-binding domain"/>
    <property type="match status" value="1"/>
</dbReference>
<feature type="domain" description="HTH luxR-type" evidence="1">
    <location>
        <begin position="663"/>
        <end position="728"/>
    </location>
</feature>
<dbReference type="InterPro" id="IPR016032">
    <property type="entry name" value="Sig_transdc_resp-reg_C-effctor"/>
</dbReference>
<dbReference type="PROSITE" id="PS50043">
    <property type="entry name" value="HTH_LUXR_2"/>
    <property type="match status" value="1"/>
</dbReference>
<dbReference type="AlphaFoldDB" id="A0A839Q5R8"/>
<dbReference type="InterPro" id="IPR000792">
    <property type="entry name" value="Tscrpt_reg_LuxR_C"/>
</dbReference>
<dbReference type="SUPFAM" id="SSF46894">
    <property type="entry name" value="C-terminal effector domain of the bipartite response regulators"/>
    <property type="match status" value="1"/>
</dbReference>
<dbReference type="RefSeq" id="WP_183469054.1">
    <property type="nucleotide sequence ID" value="NZ_JACHVU010000005.1"/>
</dbReference>
<reference evidence="2 3" key="1">
    <citation type="submission" date="2020-08" db="EMBL/GenBank/DDBJ databases">
        <title>The Agave Microbiome: Exploring the role of microbial communities in plant adaptations to desert environments.</title>
        <authorList>
            <person name="Partida-Martinez L.P."/>
        </authorList>
    </citation>
    <scope>NUCLEOTIDE SEQUENCE [LARGE SCALE GENOMIC DNA]</scope>
    <source>
        <strain evidence="2 3">AT2.18</strain>
    </source>
</reference>
<protein>
    <submittedName>
        <fullName evidence="2">LuxR family maltose regulon positive regulatory protein</fullName>
    </submittedName>
</protein>
<gene>
    <name evidence="2" type="ORF">FHR72_002894</name>
</gene>
<dbReference type="GO" id="GO:0006355">
    <property type="term" value="P:regulation of DNA-templated transcription"/>
    <property type="evidence" value="ECO:0007669"/>
    <property type="project" value="InterPro"/>
</dbReference>
<keyword evidence="3" id="KW-1185">Reference proteome</keyword>
<dbReference type="InterPro" id="IPR049945">
    <property type="entry name" value="AAA_22"/>
</dbReference>
<organism evidence="2 3">
    <name type="scientific">Mycolicibacterium iranicum</name>
    <name type="common">Mycobacterium iranicum</name>
    <dbReference type="NCBI Taxonomy" id="912594"/>
    <lineage>
        <taxon>Bacteria</taxon>
        <taxon>Bacillati</taxon>
        <taxon>Actinomycetota</taxon>
        <taxon>Actinomycetes</taxon>
        <taxon>Mycobacteriales</taxon>
        <taxon>Mycobacteriaceae</taxon>
        <taxon>Mycolicibacterium</taxon>
    </lineage>
</organism>
<comment type="caution">
    <text evidence="2">The sequence shown here is derived from an EMBL/GenBank/DDBJ whole genome shotgun (WGS) entry which is preliminary data.</text>
</comment>
<proteinExistence type="predicted"/>
<sequence length="732" mass="77856">MVAGDWRPIIPAATVGRPRIAGRVIPRPEVGRHLKAAEGGDLVVMSAPAGYGKTTAAALWDDEDDRAFAWLRIDHLDDDPNHLMLHIATAVVRLRNPDHDVLRYLGAPGRLPATHLLPAVARLLEGSGPLVLLLDDVHKLTRPESINTLRALVDAAPATLTVALLGRYALPLNMGRRRLQRSIVEIDQEMLRFSADEAAAALESVSGAHDPATVTAVVELCEGWAAGVVLTAMALRDGAAVGALAGSNNLVVDYVLEEVLDRLEPDAATFLIESSVLERFTAEHLDAVLGRDDSAGMLESMSASGNPFLVCLDQQHCWHRYHHLFGDVLCARLRNSMPGRFRELAARAADLLEREGDIDEALLHAVDAGDRARAAALVNREAVRLGFDGRAGVLARRLDMLDARTFVEHPDASVARAWFGVTMADAELIQRSLMLALRSDHGRALSDGTPSVPVAVALVSSLVGTGGVGEVIRHADVVRAAGDNLVNPWWGAATVMKGAAEAMCGRITQARVLLESALPVTADLPGFQAAALAHLALLDLAAGDDAAAIQRSDEAASLVDKYDLCDVVPMIVVYSTSAVMAARVGDTATAQRAVVVAQTLLDRLGQLSARTALLGHGLLAWTAVAIQDSSLLSKHLAAAERAAEREPEAVALVQRVERVKAMAAGGARPLSSAELRLLPHLASHLSLQKIAEILVIGRETAKSQATSIYRKLGVSSRAEAVAEARRVGLIPE</sequence>
<evidence type="ECO:0000313" key="3">
    <source>
        <dbReference type="Proteomes" id="UP000550501"/>
    </source>
</evidence>
<dbReference type="GO" id="GO:0016887">
    <property type="term" value="F:ATP hydrolysis activity"/>
    <property type="evidence" value="ECO:0007669"/>
    <property type="project" value="InterPro"/>
</dbReference>
<dbReference type="InterPro" id="IPR027417">
    <property type="entry name" value="P-loop_NTPase"/>
</dbReference>
<dbReference type="InterPro" id="IPR036388">
    <property type="entry name" value="WH-like_DNA-bd_sf"/>
</dbReference>
<name>A0A839Q5R8_MYCIR</name>